<proteinExistence type="predicted"/>
<evidence type="ECO:0000256" key="1">
    <source>
        <dbReference type="ARBA" id="ARBA00004370"/>
    </source>
</evidence>
<evidence type="ECO:0000256" key="4">
    <source>
        <dbReference type="ARBA" id="ARBA00023136"/>
    </source>
</evidence>
<evidence type="ECO:0000313" key="9">
    <source>
        <dbReference type="Proteomes" id="UP000663823"/>
    </source>
</evidence>
<evidence type="ECO:0000256" key="5">
    <source>
        <dbReference type="SAM" id="Phobius"/>
    </source>
</evidence>
<comment type="subcellular location">
    <subcellularLocation>
        <location evidence="1">Membrane</location>
    </subcellularLocation>
</comment>
<reference evidence="8" key="1">
    <citation type="submission" date="2021-02" db="EMBL/GenBank/DDBJ databases">
        <authorList>
            <person name="Nowell W R."/>
        </authorList>
    </citation>
    <scope>NUCLEOTIDE SEQUENCE</scope>
</reference>
<dbReference type="InterPro" id="IPR017452">
    <property type="entry name" value="GPCR_Rhodpsn_7TM"/>
</dbReference>
<comment type="caution">
    <text evidence="8">The sequence shown here is derived from an EMBL/GenBank/DDBJ whole genome shotgun (WGS) entry which is preliminary data.</text>
</comment>
<gene>
    <name evidence="8" type="ORF">OTI717_LOCUS16976</name>
    <name evidence="7" type="ORF">RFH988_LOCUS11859</name>
</gene>
<keyword evidence="2 5" id="KW-0812">Transmembrane</keyword>
<feature type="transmembrane region" description="Helical" evidence="5">
    <location>
        <begin position="272"/>
        <end position="290"/>
    </location>
</feature>
<sequence>MSQYIISTANLTSYYVTTYLGTPIFVLGVIGEFLNIIVFLSLKTFRLNSCAFYLTIMAMASIGYLFTGLLTFIMMYGYNTDWRKQSRFYCIVRNGFTHICMLIAFSCLCLATIDQFLATCSYPRWQQLCNINLARRLCFAFIILWFLYGISFFISYDLVIDISTGNSYCRVINEIFQQYLKTWHVLIFLGILPLSITVIFGFLAYRNVQNLSYRTLPLVRRRLDQQLTVMVLTQVVFSVFAITPYAVINAIILDPYITQDRVANAISRSAKMLSIILLYSCFASSFYIYICASERFRHQLVFVLCKMPLQRWRRRNVIIDLAISQQ</sequence>
<dbReference type="GO" id="GO:0016020">
    <property type="term" value="C:membrane"/>
    <property type="evidence" value="ECO:0007669"/>
    <property type="project" value="UniProtKB-SubCell"/>
</dbReference>
<dbReference type="Proteomes" id="UP000663823">
    <property type="component" value="Unassembled WGS sequence"/>
</dbReference>
<dbReference type="AlphaFoldDB" id="A0A819AFN9"/>
<feature type="transmembrane region" description="Helical" evidence="5">
    <location>
        <begin position="227"/>
        <end position="252"/>
    </location>
</feature>
<evidence type="ECO:0000256" key="3">
    <source>
        <dbReference type="ARBA" id="ARBA00022989"/>
    </source>
</evidence>
<evidence type="ECO:0000313" key="7">
    <source>
        <dbReference type="EMBL" id="CAF0955445.1"/>
    </source>
</evidence>
<accession>A0A819AFN9</accession>
<keyword evidence="3 5" id="KW-1133">Transmembrane helix</keyword>
<evidence type="ECO:0000313" key="8">
    <source>
        <dbReference type="EMBL" id="CAF3777016.1"/>
    </source>
</evidence>
<name>A0A819AFN9_9BILA</name>
<feature type="transmembrane region" description="Helical" evidence="5">
    <location>
        <begin position="20"/>
        <end position="40"/>
    </location>
</feature>
<dbReference type="Proteomes" id="UP000663882">
    <property type="component" value="Unassembled WGS sequence"/>
</dbReference>
<dbReference type="OrthoDB" id="10017873at2759"/>
<dbReference type="PANTHER" id="PTHR46641">
    <property type="entry name" value="FMRFAMIDE RECEPTOR-RELATED"/>
    <property type="match status" value="1"/>
</dbReference>
<dbReference type="PROSITE" id="PS50262">
    <property type="entry name" value="G_PROTEIN_RECEP_F1_2"/>
    <property type="match status" value="1"/>
</dbReference>
<evidence type="ECO:0000259" key="6">
    <source>
        <dbReference type="PROSITE" id="PS50262"/>
    </source>
</evidence>
<feature type="transmembrane region" description="Helical" evidence="5">
    <location>
        <begin position="183"/>
        <end position="206"/>
    </location>
</feature>
<dbReference type="SUPFAM" id="SSF81321">
    <property type="entry name" value="Family A G protein-coupled receptor-like"/>
    <property type="match status" value="1"/>
</dbReference>
<organism evidence="8 9">
    <name type="scientific">Rotaria sordida</name>
    <dbReference type="NCBI Taxonomy" id="392033"/>
    <lineage>
        <taxon>Eukaryota</taxon>
        <taxon>Metazoa</taxon>
        <taxon>Spiralia</taxon>
        <taxon>Gnathifera</taxon>
        <taxon>Rotifera</taxon>
        <taxon>Eurotatoria</taxon>
        <taxon>Bdelloidea</taxon>
        <taxon>Philodinida</taxon>
        <taxon>Philodinidae</taxon>
        <taxon>Rotaria</taxon>
    </lineage>
</organism>
<protein>
    <recommendedName>
        <fullName evidence="6">G-protein coupled receptors family 1 profile domain-containing protein</fullName>
    </recommendedName>
</protein>
<dbReference type="EMBL" id="CAJNOO010000479">
    <property type="protein sequence ID" value="CAF0955445.1"/>
    <property type="molecule type" value="Genomic_DNA"/>
</dbReference>
<feature type="transmembrane region" description="Helical" evidence="5">
    <location>
        <begin position="52"/>
        <end position="76"/>
    </location>
</feature>
<feature type="domain" description="G-protein coupled receptors family 1 profile" evidence="6">
    <location>
        <begin position="31"/>
        <end position="289"/>
    </location>
</feature>
<feature type="transmembrane region" description="Helical" evidence="5">
    <location>
        <begin position="96"/>
        <end position="117"/>
    </location>
</feature>
<keyword evidence="4 5" id="KW-0472">Membrane</keyword>
<evidence type="ECO:0000256" key="2">
    <source>
        <dbReference type="ARBA" id="ARBA00022692"/>
    </source>
</evidence>
<dbReference type="EMBL" id="CAJOAX010002185">
    <property type="protein sequence ID" value="CAF3777016.1"/>
    <property type="molecule type" value="Genomic_DNA"/>
</dbReference>
<dbReference type="InterPro" id="IPR052954">
    <property type="entry name" value="GPCR-Ligand_Int"/>
</dbReference>
<feature type="transmembrane region" description="Helical" evidence="5">
    <location>
        <begin position="137"/>
        <end position="156"/>
    </location>
</feature>
<dbReference type="Gene3D" id="1.20.1070.10">
    <property type="entry name" value="Rhodopsin 7-helix transmembrane proteins"/>
    <property type="match status" value="1"/>
</dbReference>